<evidence type="ECO:0000256" key="4">
    <source>
        <dbReference type="ARBA" id="ARBA00022553"/>
    </source>
</evidence>
<dbReference type="GO" id="GO:0005524">
    <property type="term" value="F:ATP binding"/>
    <property type="evidence" value="ECO:0007669"/>
    <property type="project" value="UniProtKB-KW"/>
</dbReference>
<evidence type="ECO:0000256" key="5">
    <source>
        <dbReference type="ARBA" id="ARBA00022679"/>
    </source>
</evidence>
<dbReference type="Pfam" id="PF02518">
    <property type="entry name" value="HATPase_c"/>
    <property type="match status" value="1"/>
</dbReference>
<keyword evidence="5" id="KW-0808">Transferase</keyword>
<keyword evidence="12 14" id="KW-0472">Membrane</keyword>
<evidence type="ECO:0000256" key="7">
    <source>
        <dbReference type="ARBA" id="ARBA00022741"/>
    </source>
</evidence>
<dbReference type="EMBL" id="FOAB01000006">
    <property type="protein sequence ID" value="SEL87852.1"/>
    <property type="molecule type" value="Genomic_DNA"/>
</dbReference>
<dbReference type="InterPro" id="IPR050482">
    <property type="entry name" value="Sensor_HK_TwoCompSys"/>
</dbReference>
<dbReference type="GO" id="GO:0016020">
    <property type="term" value="C:membrane"/>
    <property type="evidence" value="ECO:0007669"/>
    <property type="project" value="UniProtKB-SubCell"/>
</dbReference>
<comment type="subcellular location">
    <subcellularLocation>
        <location evidence="2">Membrane</location>
        <topology evidence="2">Multi-pass membrane protein</topology>
    </subcellularLocation>
</comment>
<evidence type="ECO:0000256" key="12">
    <source>
        <dbReference type="ARBA" id="ARBA00023136"/>
    </source>
</evidence>
<dbReference type="InterPro" id="IPR005467">
    <property type="entry name" value="His_kinase_dom"/>
</dbReference>
<dbReference type="InterPro" id="IPR029095">
    <property type="entry name" value="NarX-like_N"/>
</dbReference>
<evidence type="ECO:0000259" key="15">
    <source>
        <dbReference type="PROSITE" id="PS50109"/>
    </source>
</evidence>
<dbReference type="RefSeq" id="WP_091410956.1">
    <property type="nucleotide sequence ID" value="NZ_FOAB01000006.1"/>
</dbReference>
<keyword evidence="4" id="KW-0597">Phosphoprotein</keyword>
<feature type="transmembrane region" description="Helical" evidence="14">
    <location>
        <begin position="192"/>
        <end position="212"/>
    </location>
</feature>
<dbReference type="Proteomes" id="UP000198521">
    <property type="component" value="Unassembled WGS sequence"/>
</dbReference>
<dbReference type="SMART" id="SM00387">
    <property type="entry name" value="HATPase_c"/>
    <property type="match status" value="1"/>
</dbReference>
<evidence type="ECO:0000256" key="10">
    <source>
        <dbReference type="ARBA" id="ARBA00022989"/>
    </source>
</evidence>
<dbReference type="InterPro" id="IPR003594">
    <property type="entry name" value="HATPase_dom"/>
</dbReference>
<comment type="catalytic activity">
    <reaction evidence="1">
        <text>ATP + protein L-histidine = ADP + protein N-phospho-L-histidine.</text>
        <dbReference type="EC" id="2.7.13.3"/>
    </reaction>
</comment>
<reference evidence="17 18" key="1">
    <citation type="submission" date="2016-10" db="EMBL/GenBank/DDBJ databases">
        <authorList>
            <person name="de Groot N.N."/>
        </authorList>
    </citation>
    <scope>NUCLEOTIDE SEQUENCE [LARGE SCALE GENOMIC DNA]</scope>
    <source>
        <strain evidence="17 18">DSM 25232</strain>
    </source>
</reference>
<keyword evidence="18" id="KW-1185">Reference proteome</keyword>
<keyword evidence="13" id="KW-0175">Coiled coil</keyword>
<dbReference type="InterPro" id="IPR035965">
    <property type="entry name" value="PAS-like_dom_sf"/>
</dbReference>
<evidence type="ECO:0000256" key="14">
    <source>
        <dbReference type="SAM" id="Phobius"/>
    </source>
</evidence>
<keyword evidence="9" id="KW-0067">ATP-binding</keyword>
<dbReference type="AlphaFoldDB" id="A0A1H7TSD6"/>
<dbReference type="InterPro" id="IPR011712">
    <property type="entry name" value="Sig_transdc_His_kin_sub3_dim/P"/>
</dbReference>
<dbReference type="Gene3D" id="3.30.565.10">
    <property type="entry name" value="Histidine kinase-like ATPase, C-terminal domain"/>
    <property type="match status" value="1"/>
</dbReference>
<dbReference type="GO" id="GO:0046983">
    <property type="term" value="F:protein dimerization activity"/>
    <property type="evidence" value="ECO:0007669"/>
    <property type="project" value="InterPro"/>
</dbReference>
<feature type="coiled-coil region" evidence="13">
    <location>
        <begin position="366"/>
        <end position="404"/>
    </location>
</feature>
<keyword evidence="10 14" id="KW-1133">Transmembrane helix</keyword>
<gene>
    <name evidence="17" type="ORF">SAMN04487910_3579</name>
</gene>
<evidence type="ECO:0000256" key="9">
    <source>
        <dbReference type="ARBA" id="ARBA00022840"/>
    </source>
</evidence>
<protein>
    <recommendedName>
        <fullName evidence="3">histidine kinase</fullName>
        <ecNumber evidence="3">2.7.13.3</ecNumber>
    </recommendedName>
</protein>
<feature type="domain" description="PAC" evidence="16">
    <location>
        <begin position="324"/>
        <end position="375"/>
    </location>
</feature>
<evidence type="ECO:0000259" key="16">
    <source>
        <dbReference type="PROSITE" id="PS50113"/>
    </source>
</evidence>
<evidence type="ECO:0000256" key="3">
    <source>
        <dbReference type="ARBA" id="ARBA00012438"/>
    </source>
</evidence>
<dbReference type="InterPro" id="IPR036890">
    <property type="entry name" value="HATPase_C_sf"/>
</dbReference>
<keyword evidence="6 14" id="KW-0812">Transmembrane</keyword>
<evidence type="ECO:0000256" key="13">
    <source>
        <dbReference type="SAM" id="Coils"/>
    </source>
</evidence>
<dbReference type="Pfam" id="PF13675">
    <property type="entry name" value="PilJ"/>
    <property type="match status" value="1"/>
</dbReference>
<organism evidence="17 18">
    <name type="scientific">Aquimarina amphilecti</name>
    <dbReference type="NCBI Taxonomy" id="1038014"/>
    <lineage>
        <taxon>Bacteria</taxon>
        <taxon>Pseudomonadati</taxon>
        <taxon>Bacteroidota</taxon>
        <taxon>Flavobacteriia</taxon>
        <taxon>Flavobacteriales</taxon>
        <taxon>Flavobacteriaceae</taxon>
        <taxon>Aquimarina</taxon>
    </lineage>
</organism>
<evidence type="ECO:0000256" key="2">
    <source>
        <dbReference type="ARBA" id="ARBA00004141"/>
    </source>
</evidence>
<dbReference type="Pfam" id="PF07730">
    <property type="entry name" value="HisKA_3"/>
    <property type="match status" value="1"/>
</dbReference>
<dbReference type="PROSITE" id="PS50109">
    <property type="entry name" value="HIS_KIN"/>
    <property type="match status" value="1"/>
</dbReference>
<dbReference type="Gene3D" id="3.30.450.20">
    <property type="entry name" value="PAS domain"/>
    <property type="match status" value="1"/>
</dbReference>
<name>A0A1H7TSD6_AQUAM</name>
<dbReference type="STRING" id="1038014.SAMN04487910_3579"/>
<feature type="transmembrane region" description="Helical" evidence="14">
    <location>
        <begin position="18"/>
        <end position="37"/>
    </location>
</feature>
<dbReference type="SUPFAM" id="SSF55785">
    <property type="entry name" value="PYP-like sensor domain (PAS domain)"/>
    <property type="match status" value="1"/>
</dbReference>
<evidence type="ECO:0000313" key="18">
    <source>
        <dbReference type="Proteomes" id="UP000198521"/>
    </source>
</evidence>
<dbReference type="Gene3D" id="1.20.5.1930">
    <property type="match status" value="1"/>
</dbReference>
<keyword evidence="8 17" id="KW-0418">Kinase</keyword>
<dbReference type="PROSITE" id="PS50113">
    <property type="entry name" value="PAC"/>
    <property type="match status" value="1"/>
</dbReference>
<dbReference type="CDD" id="cd16917">
    <property type="entry name" value="HATPase_UhpB-NarQ-NarX-like"/>
    <property type="match status" value="1"/>
</dbReference>
<evidence type="ECO:0000256" key="8">
    <source>
        <dbReference type="ARBA" id="ARBA00022777"/>
    </source>
</evidence>
<dbReference type="OrthoDB" id="9760839at2"/>
<evidence type="ECO:0000313" key="17">
    <source>
        <dbReference type="EMBL" id="SEL87852.1"/>
    </source>
</evidence>
<dbReference type="GO" id="GO:0000155">
    <property type="term" value="F:phosphorelay sensor kinase activity"/>
    <property type="evidence" value="ECO:0007669"/>
    <property type="project" value="InterPro"/>
</dbReference>
<evidence type="ECO:0000256" key="11">
    <source>
        <dbReference type="ARBA" id="ARBA00023012"/>
    </source>
</evidence>
<keyword evidence="11" id="KW-0902">Two-component regulatory system</keyword>
<dbReference type="PANTHER" id="PTHR24421">
    <property type="entry name" value="NITRATE/NITRITE SENSOR PROTEIN NARX-RELATED"/>
    <property type="match status" value="1"/>
</dbReference>
<dbReference type="EC" id="2.7.13.3" evidence="3"/>
<evidence type="ECO:0000256" key="6">
    <source>
        <dbReference type="ARBA" id="ARBA00022692"/>
    </source>
</evidence>
<sequence>MNKLESLDHQTFNRLSKIYIIALGAIALFTIGGQFFIQRYLNSQIDDSKIVNISGRQRMLSQKLTKEILLLSYTTNDVLKKKYIEELEATIDLWKTSHEQLRRYNDSIPKGKNDSTEIKRMFLVLQPYFEIIYQNSEQVLNLVKNDSVNQKILKPYLDNVIFNEPLFLKQMDAIVYRYEKEAKEKISSLKKIEYTIFGLIILVLIFEFFLLFRPVALSIKKTISNLLISQKDATNMAANAEKLRKIQNENVQELVSLTKALDQTLLYARVNEQGIVKNLGERFTKVLNIDQKIDQKNLAELMKLNELQANRLLQLISQNKGGVFNEEFEFVSKDDKKMWLDVSILNVFKEPGNTERLVLCSDISKRKEAQLEIERLNDLEYQQKEELQKSNASLIVEAQEEERKRIAKEIHDSIGQMLTALKFNIESINTNNIEKTHQKIEGLKQLSKDLILGIRTATFNLTPPELKDYGISIALQKMAKELTKLTGKNIMLENKSNTDLRFDSLVETNLYRVTQEAVNNAIKYAKSDYILISINSSESILSIIIDDNGKGFDLDKIPSKPKNNAEGGMGLFFMKERMNYIDGRIFISSTPGKGTRISLNYNFNK</sequence>
<accession>A0A1H7TSD6</accession>
<evidence type="ECO:0000256" key="1">
    <source>
        <dbReference type="ARBA" id="ARBA00000085"/>
    </source>
</evidence>
<keyword evidence="7" id="KW-0547">Nucleotide-binding</keyword>
<dbReference type="SUPFAM" id="SSF55874">
    <property type="entry name" value="ATPase domain of HSP90 chaperone/DNA topoisomerase II/histidine kinase"/>
    <property type="match status" value="1"/>
</dbReference>
<dbReference type="InterPro" id="IPR000700">
    <property type="entry name" value="PAS-assoc_C"/>
</dbReference>
<dbReference type="PANTHER" id="PTHR24421:SF10">
    <property type="entry name" value="NITRATE_NITRITE SENSOR PROTEIN NARQ"/>
    <property type="match status" value="1"/>
</dbReference>
<feature type="domain" description="Histidine kinase" evidence="15">
    <location>
        <begin position="405"/>
        <end position="605"/>
    </location>
</feature>
<proteinExistence type="predicted"/>